<dbReference type="PANTHER" id="PTHR12726:SF0">
    <property type="entry name" value="CERAMIDE GLUCOSYLTRANSFERASE"/>
    <property type="match status" value="1"/>
</dbReference>
<gene>
    <name evidence="8" type="ORF">TMSB3V08_LOCUS8238</name>
</gene>
<keyword evidence="3" id="KW-0808">Transferase</keyword>
<evidence type="ECO:0000256" key="1">
    <source>
        <dbReference type="ARBA" id="ARBA00004141"/>
    </source>
</evidence>
<dbReference type="GO" id="GO:0016020">
    <property type="term" value="C:membrane"/>
    <property type="evidence" value="ECO:0007669"/>
    <property type="project" value="UniProtKB-SubCell"/>
</dbReference>
<dbReference type="InterPro" id="IPR025993">
    <property type="entry name" value="Ceramide_glucosylTrfase"/>
</dbReference>
<dbReference type="GO" id="GO:0006679">
    <property type="term" value="P:glucosylceramide biosynthetic process"/>
    <property type="evidence" value="ECO:0007669"/>
    <property type="project" value="TreeGrafter"/>
</dbReference>
<dbReference type="GO" id="GO:0008120">
    <property type="term" value="F:ceramide glucosyltransferase activity"/>
    <property type="evidence" value="ECO:0007669"/>
    <property type="project" value="TreeGrafter"/>
</dbReference>
<evidence type="ECO:0000256" key="5">
    <source>
        <dbReference type="ARBA" id="ARBA00022989"/>
    </source>
</evidence>
<protein>
    <submittedName>
        <fullName evidence="8">Uncharacterized protein</fullName>
    </submittedName>
</protein>
<sequence length="156" mass="17293">MRISSQPAWQNSGLCEISSFQARLTRWAKLRVAMVPFTIILEPLSECMVLGAFASWAVSFLFNWDPLSFYLVHILLWFLCDWILISIVQSTSVVHTSCSVLVVDSVLPAGWQALHNARDFTPESAKRSAEVGIPIITTWGGALSELVPRLLSTLGS</sequence>
<feature type="transmembrane region" description="Helical" evidence="7">
    <location>
        <begin position="32"/>
        <end position="58"/>
    </location>
</feature>
<keyword evidence="2" id="KW-0328">Glycosyltransferase</keyword>
<keyword evidence="4 7" id="KW-0812">Transmembrane</keyword>
<evidence type="ECO:0000256" key="4">
    <source>
        <dbReference type="ARBA" id="ARBA00022692"/>
    </source>
</evidence>
<name>A0A7R9ECG6_9NEOP</name>
<dbReference type="AlphaFoldDB" id="A0A7R9ECG6"/>
<keyword evidence="6 7" id="KW-0472">Membrane</keyword>
<organism evidence="8">
    <name type="scientific">Timema monikensis</name>
    <dbReference type="NCBI Taxonomy" id="170555"/>
    <lineage>
        <taxon>Eukaryota</taxon>
        <taxon>Metazoa</taxon>
        <taxon>Ecdysozoa</taxon>
        <taxon>Arthropoda</taxon>
        <taxon>Hexapoda</taxon>
        <taxon>Insecta</taxon>
        <taxon>Pterygota</taxon>
        <taxon>Neoptera</taxon>
        <taxon>Polyneoptera</taxon>
        <taxon>Phasmatodea</taxon>
        <taxon>Timematodea</taxon>
        <taxon>Timematoidea</taxon>
        <taxon>Timematidae</taxon>
        <taxon>Timema</taxon>
    </lineage>
</organism>
<proteinExistence type="predicted"/>
<dbReference type="EMBL" id="OB794999">
    <property type="protein sequence ID" value="CAD7431507.1"/>
    <property type="molecule type" value="Genomic_DNA"/>
</dbReference>
<evidence type="ECO:0000256" key="2">
    <source>
        <dbReference type="ARBA" id="ARBA00022676"/>
    </source>
</evidence>
<evidence type="ECO:0000256" key="6">
    <source>
        <dbReference type="ARBA" id="ARBA00023136"/>
    </source>
</evidence>
<comment type="subcellular location">
    <subcellularLocation>
        <location evidence="1">Membrane</location>
        <topology evidence="1">Multi-pass membrane protein</topology>
    </subcellularLocation>
</comment>
<dbReference type="PANTHER" id="PTHR12726">
    <property type="entry name" value="CERAMIDE GLUCOSYLTRANSFERASE"/>
    <property type="match status" value="1"/>
</dbReference>
<accession>A0A7R9ECG6</accession>
<evidence type="ECO:0000256" key="3">
    <source>
        <dbReference type="ARBA" id="ARBA00022679"/>
    </source>
</evidence>
<feature type="transmembrane region" description="Helical" evidence="7">
    <location>
        <begin position="70"/>
        <end position="88"/>
    </location>
</feature>
<evidence type="ECO:0000313" key="8">
    <source>
        <dbReference type="EMBL" id="CAD7431507.1"/>
    </source>
</evidence>
<evidence type="ECO:0000256" key="7">
    <source>
        <dbReference type="SAM" id="Phobius"/>
    </source>
</evidence>
<reference evidence="8" key="1">
    <citation type="submission" date="2020-11" db="EMBL/GenBank/DDBJ databases">
        <authorList>
            <person name="Tran Van P."/>
        </authorList>
    </citation>
    <scope>NUCLEOTIDE SEQUENCE</scope>
</reference>
<keyword evidence="5 7" id="KW-1133">Transmembrane helix</keyword>